<feature type="chain" id="PRO_5012352002" description="GATA zinc finger domain-containing protein 14-like" evidence="2">
    <location>
        <begin position="21"/>
        <end position="837"/>
    </location>
</feature>
<dbReference type="Proteomes" id="UP000242188">
    <property type="component" value="Unassembled WGS sequence"/>
</dbReference>
<keyword evidence="2" id="KW-0732">Signal</keyword>
<feature type="region of interest" description="Disordered" evidence="1">
    <location>
        <begin position="667"/>
        <end position="688"/>
    </location>
</feature>
<feature type="compositionally biased region" description="Acidic residues" evidence="1">
    <location>
        <begin position="828"/>
        <end position="837"/>
    </location>
</feature>
<reference evidence="3 4" key="1">
    <citation type="journal article" date="2017" name="Nat. Ecol. Evol.">
        <title>Scallop genome provides insights into evolution of bilaterian karyotype and development.</title>
        <authorList>
            <person name="Wang S."/>
            <person name="Zhang J."/>
            <person name="Jiao W."/>
            <person name="Li J."/>
            <person name="Xun X."/>
            <person name="Sun Y."/>
            <person name="Guo X."/>
            <person name="Huan P."/>
            <person name="Dong B."/>
            <person name="Zhang L."/>
            <person name="Hu X."/>
            <person name="Sun X."/>
            <person name="Wang J."/>
            <person name="Zhao C."/>
            <person name="Wang Y."/>
            <person name="Wang D."/>
            <person name="Huang X."/>
            <person name="Wang R."/>
            <person name="Lv J."/>
            <person name="Li Y."/>
            <person name="Zhang Z."/>
            <person name="Liu B."/>
            <person name="Lu W."/>
            <person name="Hui Y."/>
            <person name="Liang J."/>
            <person name="Zhou Z."/>
            <person name="Hou R."/>
            <person name="Li X."/>
            <person name="Liu Y."/>
            <person name="Li H."/>
            <person name="Ning X."/>
            <person name="Lin Y."/>
            <person name="Zhao L."/>
            <person name="Xing Q."/>
            <person name="Dou J."/>
            <person name="Li Y."/>
            <person name="Mao J."/>
            <person name="Guo H."/>
            <person name="Dou H."/>
            <person name="Li T."/>
            <person name="Mu C."/>
            <person name="Jiang W."/>
            <person name="Fu Q."/>
            <person name="Fu X."/>
            <person name="Miao Y."/>
            <person name="Liu J."/>
            <person name="Yu Q."/>
            <person name="Li R."/>
            <person name="Liao H."/>
            <person name="Li X."/>
            <person name="Kong Y."/>
            <person name="Jiang Z."/>
            <person name="Chourrout D."/>
            <person name="Li R."/>
            <person name="Bao Z."/>
        </authorList>
    </citation>
    <scope>NUCLEOTIDE SEQUENCE [LARGE SCALE GENOMIC DNA]</scope>
    <source>
        <strain evidence="3 4">PY_sf001</strain>
    </source>
</reference>
<name>A0A210R2S2_MIZYE</name>
<evidence type="ECO:0000313" key="3">
    <source>
        <dbReference type="EMBL" id="OWF55287.1"/>
    </source>
</evidence>
<feature type="compositionally biased region" description="Basic and acidic residues" evidence="1">
    <location>
        <begin position="587"/>
        <end position="598"/>
    </location>
</feature>
<feature type="compositionally biased region" description="Polar residues" evidence="1">
    <location>
        <begin position="599"/>
        <end position="627"/>
    </location>
</feature>
<evidence type="ECO:0000256" key="1">
    <source>
        <dbReference type="SAM" id="MobiDB-lite"/>
    </source>
</evidence>
<gene>
    <name evidence="3" type="ORF">KP79_PYT16343</name>
</gene>
<protein>
    <recommendedName>
        <fullName evidence="5">GATA zinc finger domain-containing protein 14-like</fullName>
    </recommendedName>
</protein>
<feature type="compositionally biased region" description="Polar residues" evidence="1">
    <location>
        <begin position="808"/>
        <end position="817"/>
    </location>
</feature>
<evidence type="ECO:0000256" key="2">
    <source>
        <dbReference type="SAM" id="SignalP"/>
    </source>
</evidence>
<evidence type="ECO:0008006" key="5">
    <source>
        <dbReference type="Google" id="ProtNLM"/>
    </source>
</evidence>
<evidence type="ECO:0000313" key="4">
    <source>
        <dbReference type="Proteomes" id="UP000242188"/>
    </source>
</evidence>
<dbReference type="EMBL" id="NEDP02000704">
    <property type="protein sequence ID" value="OWF55287.1"/>
    <property type="molecule type" value="Genomic_DNA"/>
</dbReference>
<proteinExistence type="predicted"/>
<accession>A0A210R2S2</accession>
<sequence length="837" mass="94954">MAAVVLYLVSLLLFQQAVLCNSMVPQHDTRKSGWNHANSISKTRVLSDSMLFKSTKESKKTSTVPVFAANDLWSLLLGMKDNSPSETESKSKSNPSGLHRLQILTKSSSFLPGLSFLKIEKEPAKNYKTVRTELQPSTFSKKSSKQTAIRKLSHERGEIAKTSPTETMGTKTIRINENEIEQVFNSLQDQTIAPTTLPPLERTTGYNALLPTTVGSLLGLNLRLMNSISKQTEAVKAEPKYETIDKIKAQEPDMHVTDQANYHPSEPVEMRSLPDVSEQQIQKPNLVVNIKPTSQMKRHIDSQHKVQTKSNSFHPHTISNSSTDFIKGDVKASKQPVKVHDLQMNHPGSSNNGEFIIRQRTVDFMDPYTLEQQWLKKANMELKSKSKESSLRLNSIEPRTTLDLFDIQSAYKHMDLKISTSTSIPLPMSVNVKSKEGQGGQGHGWQGYDGHGHIGSRVTLESHHNNNQHDQHQISLHPERKFVERKNFNIKQIPQSSNNYVEPFANKLDVHANLKKHPLSGQHAGNRGLPYNIIKSAHKFSQSLISDKNQAGSILHSRMHTSPTVRPPKDLRPYHQLSPGGINWDFSETRSTGKEQHNGRQSRQQIDGSTTERPTTDWMSPKQQLPGGNTLEHYHNRQTGHQQQHNGQHGGKHMQEMQWNVKQISQNPQNDQQNGDYPHLGQQDNPYSPYDYTQQLGEFTTQNNNNGGEQYGYQKQQYPQSNFNEQWNEGENPNTAWNQNPSYDANAGQYWSDGTYNNNGGWVQPDVNYQTNFEHTTQPTYEGGLYNTQTYQKQQPQTNFQMPAGWNIYSNVETQDQAEPHDPYSLSDYDEDSDESR</sequence>
<keyword evidence="4" id="KW-1185">Reference proteome</keyword>
<feature type="region of interest" description="Disordered" evidence="1">
    <location>
        <begin position="802"/>
        <end position="837"/>
    </location>
</feature>
<organism evidence="3 4">
    <name type="scientific">Mizuhopecten yessoensis</name>
    <name type="common">Japanese scallop</name>
    <name type="synonym">Patinopecten yessoensis</name>
    <dbReference type="NCBI Taxonomy" id="6573"/>
    <lineage>
        <taxon>Eukaryota</taxon>
        <taxon>Metazoa</taxon>
        <taxon>Spiralia</taxon>
        <taxon>Lophotrochozoa</taxon>
        <taxon>Mollusca</taxon>
        <taxon>Bivalvia</taxon>
        <taxon>Autobranchia</taxon>
        <taxon>Pteriomorphia</taxon>
        <taxon>Pectinida</taxon>
        <taxon>Pectinoidea</taxon>
        <taxon>Pectinidae</taxon>
        <taxon>Mizuhopecten</taxon>
    </lineage>
</organism>
<dbReference type="AlphaFoldDB" id="A0A210R2S2"/>
<feature type="signal peptide" evidence="2">
    <location>
        <begin position="1"/>
        <end position="20"/>
    </location>
</feature>
<feature type="region of interest" description="Disordered" evidence="1">
    <location>
        <begin position="559"/>
        <end position="654"/>
    </location>
</feature>
<comment type="caution">
    <text evidence="3">The sequence shown here is derived from an EMBL/GenBank/DDBJ whole genome shotgun (WGS) entry which is preliminary data.</text>
</comment>